<proteinExistence type="inferred from homology"/>
<evidence type="ECO:0000259" key="4">
    <source>
        <dbReference type="Pfam" id="PF00171"/>
    </source>
</evidence>
<dbReference type="InterPro" id="IPR016162">
    <property type="entry name" value="Ald_DH_N"/>
</dbReference>
<dbReference type="STRING" id="57664.SAMN05661003_102317"/>
<dbReference type="InterPro" id="IPR016163">
    <property type="entry name" value="Ald_DH_C"/>
</dbReference>
<gene>
    <name evidence="5" type="ORF">SAMN05661003_102317</name>
</gene>
<dbReference type="PANTHER" id="PTHR43217">
    <property type="entry name" value="SUCCINATE SEMIALDEHYDE DEHYDROGENASE [NAD(P)+] SAD"/>
    <property type="match status" value="1"/>
</dbReference>
<keyword evidence="6" id="KW-1185">Reference proteome</keyword>
<dbReference type="InterPro" id="IPR044148">
    <property type="entry name" value="ALDH_GabD1-like"/>
</dbReference>
<dbReference type="OrthoDB" id="9762913at2"/>
<organism evidence="5 6">
    <name type="scientific">Desulfuromonas thiophila</name>
    <dbReference type="NCBI Taxonomy" id="57664"/>
    <lineage>
        <taxon>Bacteria</taxon>
        <taxon>Pseudomonadati</taxon>
        <taxon>Thermodesulfobacteriota</taxon>
        <taxon>Desulfuromonadia</taxon>
        <taxon>Desulfuromonadales</taxon>
        <taxon>Desulfuromonadaceae</taxon>
        <taxon>Desulfuromonas</taxon>
    </lineage>
</organism>
<dbReference type="CDD" id="cd07100">
    <property type="entry name" value="ALDH_SSADH1_GabD1"/>
    <property type="match status" value="1"/>
</dbReference>
<comment type="similarity">
    <text evidence="1">Belongs to the aldehyde dehydrogenase family.</text>
</comment>
<dbReference type="RefSeq" id="WP_092076427.1">
    <property type="nucleotide sequence ID" value="NZ_FNAQ01000002.1"/>
</dbReference>
<evidence type="ECO:0000313" key="6">
    <source>
        <dbReference type="Proteomes" id="UP000243205"/>
    </source>
</evidence>
<dbReference type="AlphaFoldDB" id="A0A1G6Z7M8"/>
<accession>A0A1G6Z7M8</accession>
<dbReference type="GO" id="GO:0004777">
    <property type="term" value="F:succinate-semialdehyde dehydrogenase (NAD+) activity"/>
    <property type="evidence" value="ECO:0007669"/>
    <property type="project" value="TreeGrafter"/>
</dbReference>
<dbReference type="InterPro" id="IPR047110">
    <property type="entry name" value="GABD/Sad-like"/>
</dbReference>
<dbReference type="GO" id="GO:0004030">
    <property type="term" value="F:aldehyde dehydrogenase [NAD(P)+] activity"/>
    <property type="evidence" value="ECO:0007669"/>
    <property type="project" value="InterPro"/>
</dbReference>
<dbReference type="Pfam" id="PF00171">
    <property type="entry name" value="Aldedh"/>
    <property type="match status" value="1"/>
</dbReference>
<keyword evidence="2" id="KW-0521">NADP</keyword>
<dbReference type="PANTHER" id="PTHR43217:SF1">
    <property type="entry name" value="SUCCINATE SEMIALDEHYDE DEHYDROGENASE [NAD(P)+] SAD"/>
    <property type="match status" value="1"/>
</dbReference>
<evidence type="ECO:0000256" key="2">
    <source>
        <dbReference type="ARBA" id="ARBA00022857"/>
    </source>
</evidence>
<dbReference type="EMBL" id="FNAQ01000002">
    <property type="protein sequence ID" value="SDD98283.1"/>
    <property type="molecule type" value="Genomic_DNA"/>
</dbReference>
<protein>
    <submittedName>
        <fullName evidence="5">Succinate-semialdehyde dehydrogenase / glutarate-semialdehyde dehydrogenase</fullName>
    </submittedName>
</protein>
<feature type="domain" description="Aldehyde dehydrogenase" evidence="4">
    <location>
        <begin position="3"/>
        <end position="450"/>
    </location>
</feature>
<evidence type="ECO:0000313" key="5">
    <source>
        <dbReference type="EMBL" id="SDD98283.1"/>
    </source>
</evidence>
<dbReference type="Proteomes" id="UP000243205">
    <property type="component" value="Unassembled WGS sequence"/>
</dbReference>
<sequence length="453" mass="48946">MALESLNPATGELLQTFDEWSDAQIDTTLAAVHADYLAWRITSFAERKALMLRAAAVLRQQRDLYARLMAEEMGKPVVEGRAEIEKCALVCEYYAENAEKMLAPEPIASDAGTSYVAFRPQGIVLAVMPWNFPFWQVFRFAAPALMAGNAGVLKHASNVPRCALAIEQVFVEAGFPANLFRSLMIGSAKVNRVIESPLVVATTLTGSDIAGRKVAEKSGAMLKKSVMELGGSDPFIVLEDADLDEAAAVGVKARCINSGQSCIAAKRFIVVEAVYEAFLERFRRNMAALQVGDPLDERTQVGPQAREDLMHELHAQVQASVAAGARIELGGEPLGQGAFYPPTILAGVCKGMPAYSEEFFGPVAIFIRVKDAAEALLVANDTEFGLGGSVWTRDRSRGEVLAGQIRAGAVFVNGMVKSDPRLPFGGVGISGFGRELSHYGIKEFVNIQTVWIK</sequence>
<dbReference type="InterPro" id="IPR016161">
    <property type="entry name" value="Ald_DH/histidinol_DH"/>
</dbReference>
<evidence type="ECO:0000256" key="1">
    <source>
        <dbReference type="ARBA" id="ARBA00009986"/>
    </source>
</evidence>
<reference evidence="6" key="1">
    <citation type="submission" date="2016-10" db="EMBL/GenBank/DDBJ databases">
        <authorList>
            <person name="Varghese N."/>
            <person name="Submissions S."/>
        </authorList>
    </citation>
    <scope>NUCLEOTIDE SEQUENCE [LARGE SCALE GENOMIC DNA]</scope>
    <source>
        <strain evidence="6">DSM 8987</strain>
    </source>
</reference>
<dbReference type="Gene3D" id="3.40.605.10">
    <property type="entry name" value="Aldehyde Dehydrogenase, Chain A, domain 1"/>
    <property type="match status" value="1"/>
</dbReference>
<dbReference type="InterPro" id="IPR015590">
    <property type="entry name" value="Aldehyde_DH_dom"/>
</dbReference>
<evidence type="ECO:0000256" key="3">
    <source>
        <dbReference type="ARBA" id="ARBA00023002"/>
    </source>
</evidence>
<dbReference type="FunFam" id="3.40.605.10:FF:000012">
    <property type="entry name" value="NAD-dependent succinate-semialdehyde dehydrogenase"/>
    <property type="match status" value="1"/>
</dbReference>
<dbReference type="SUPFAM" id="SSF53720">
    <property type="entry name" value="ALDH-like"/>
    <property type="match status" value="1"/>
</dbReference>
<name>A0A1G6Z7M8_9BACT</name>
<dbReference type="FunFam" id="3.40.309.10:FF:000010">
    <property type="entry name" value="Gamma-aminobutyraldehyde dehydrogenase"/>
    <property type="match status" value="1"/>
</dbReference>
<keyword evidence="3" id="KW-0560">Oxidoreductase</keyword>
<dbReference type="Gene3D" id="3.40.309.10">
    <property type="entry name" value="Aldehyde Dehydrogenase, Chain A, domain 2"/>
    <property type="match status" value="1"/>
</dbReference>